<dbReference type="InterPro" id="IPR001647">
    <property type="entry name" value="HTH_TetR"/>
</dbReference>
<keyword evidence="1" id="KW-0805">Transcription regulation</keyword>
<feature type="domain" description="HTH tetR-type" evidence="5">
    <location>
        <begin position="4"/>
        <end position="64"/>
    </location>
</feature>
<organism evidence="6 7">
    <name type="scientific">Peteryoungia aggregata LMG 23059</name>
    <dbReference type="NCBI Taxonomy" id="1368425"/>
    <lineage>
        <taxon>Bacteria</taxon>
        <taxon>Pseudomonadati</taxon>
        <taxon>Pseudomonadota</taxon>
        <taxon>Alphaproteobacteria</taxon>
        <taxon>Hyphomicrobiales</taxon>
        <taxon>Rhizobiaceae</taxon>
        <taxon>Peteryoungia</taxon>
    </lineage>
</organism>
<comment type="caution">
    <text evidence="6">The sequence shown here is derived from an EMBL/GenBank/DDBJ whole genome shotgun (WGS) entry which is preliminary data.</text>
</comment>
<evidence type="ECO:0000259" key="5">
    <source>
        <dbReference type="PROSITE" id="PS50977"/>
    </source>
</evidence>
<evidence type="ECO:0000313" key="6">
    <source>
        <dbReference type="EMBL" id="MDQ0423352.1"/>
    </source>
</evidence>
<dbReference type="Pfam" id="PF21993">
    <property type="entry name" value="TetR_C_13_2"/>
    <property type="match status" value="1"/>
</dbReference>
<reference evidence="6 7" key="1">
    <citation type="submission" date="2023-07" db="EMBL/GenBank/DDBJ databases">
        <title>Genomic Encyclopedia of Type Strains, Phase IV (KMG-IV): sequencing the most valuable type-strain genomes for metagenomic binning, comparative biology and taxonomic classification.</title>
        <authorList>
            <person name="Goeker M."/>
        </authorList>
    </citation>
    <scope>NUCLEOTIDE SEQUENCE [LARGE SCALE GENOMIC DNA]</scope>
    <source>
        <strain evidence="6 7">DSM 1111</strain>
    </source>
</reference>
<feature type="DNA-binding region" description="H-T-H motif" evidence="4">
    <location>
        <begin position="27"/>
        <end position="46"/>
    </location>
</feature>
<dbReference type="EMBL" id="JAUSUW010000019">
    <property type="protein sequence ID" value="MDQ0423352.1"/>
    <property type="molecule type" value="Genomic_DNA"/>
</dbReference>
<dbReference type="SUPFAM" id="SSF46689">
    <property type="entry name" value="Homeodomain-like"/>
    <property type="match status" value="1"/>
</dbReference>
<keyword evidence="2 4" id="KW-0238">DNA-binding</keyword>
<dbReference type="PANTHER" id="PTHR47506:SF1">
    <property type="entry name" value="HTH-TYPE TRANSCRIPTIONAL REGULATOR YJDC"/>
    <property type="match status" value="1"/>
</dbReference>
<gene>
    <name evidence="6" type="ORF">J2045_004404</name>
</gene>
<evidence type="ECO:0000256" key="1">
    <source>
        <dbReference type="ARBA" id="ARBA00023015"/>
    </source>
</evidence>
<evidence type="ECO:0000313" key="7">
    <source>
        <dbReference type="Proteomes" id="UP001238496"/>
    </source>
</evidence>
<dbReference type="RefSeq" id="WP_307377128.1">
    <property type="nucleotide sequence ID" value="NZ_JAUSUW010000019.1"/>
</dbReference>
<dbReference type="Pfam" id="PF00440">
    <property type="entry name" value="TetR_N"/>
    <property type="match status" value="1"/>
</dbReference>
<evidence type="ECO:0000256" key="3">
    <source>
        <dbReference type="ARBA" id="ARBA00023163"/>
    </source>
</evidence>
<dbReference type="SUPFAM" id="SSF48498">
    <property type="entry name" value="Tetracyclin repressor-like, C-terminal domain"/>
    <property type="match status" value="1"/>
</dbReference>
<proteinExistence type="predicted"/>
<name>A0ABU0GFI5_9HYPH</name>
<sequence length="203" mass="22936">MTQRETRERIVATADMLFYRCGFEHTSFADIAAAVGISRGNFYHHFKSKDEILAAVIAKRRVDRVRMMACWETDVSDPVGRIEAFIDILRVNGDKIRRHGCPIGTLTSELAKLDHPARPEAVRLFTVFRDWLAQQFAALGRAEDADQLALQLLSRSQGAATLYNAFQDPEFIEREVVAMTSWLHDIARGSLATNSARPFQSHD</sequence>
<evidence type="ECO:0000256" key="2">
    <source>
        <dbReference type="ARBA" id="ARBA00023125"/>
    </source>
</evidence>
<dbReference type="InterPro" id="IPR009057">
    <property type="entry name" value="Homeodomain-like_sf"/>
</dbReference>
<keyword evidence="7" id="KW-1185">Reference proteome</keyword>
<dbReference type="PANTHER" id="PTHR47506">
    <property type="entry name" value="TRANSCRIPTIONAL REGULATORY PROTEIN"/>
    <property type="match status" value="1"/>
</dbReference>
<keyword evidence="3" id="KW-0804">Transcription</keyword>
<protein>
    <submittedName>
        <fullName evidence="6">AcrR family transcriptional regulator</fullName>
    </submittedName>
</protein>
<dbReference type="Gene3D" id="1.10.357.10">
    <property type="entry name" value="Tetracycline Repressor, domain 2"/>
    <property type="match status" value="1"/>
</dbReference>
<accession>A0ABU0GFI5</accession>
<dbReference type="InterPro" id="IPR036271">
    <property type="entry name" value="Tet_transcr_reg_TetR-rel_C_sf"/>
</dbReference>
<dbReference type="PROSITE" id="PS50977">
    <property type="entry name" value="HTH_TETR_2"/>
    <property type="match status" value="1"/>
</dbReference>
<dbReference type="PRINTS" id="PR00455">
    <property type="entry name" value="HTHTETR"/>
</dbReference>
<evidence type="ECO:0000256" key="4">
    <source>
        <dbReference type="PROSITE-ProRule" id="PRU00335"/>
    </source>
</evidence>
<dbReference type="Proteomes" id="UP001238496">
    <property type="component" value="Unassembled WGS sequence"/>
</dbReference>
<dbReference type="InterPro" id="IPR054156">
    <property type="entry name" value="YxaF_TetR_C"/>
</dbReference>